<dbReference type="OMA" id="YNWEDYA"/>
<feature type="compositionally biased region" description="Basic and acidic residues" evidence="1">
    <location>
        <begin position="286"/>
        <end position="295"/>
    </location>
</feature>
<dbReference type="EnsemblPlants" id="AUR62043191-RA">
    <property type="protein sequence ID" value="AUR62043191-RA:cds"/>
    <property type="gene ID" value="AUR62043191"/>
</dbReference>
<protein>
    <recommendedName>
        <fullName evidence="2">SANTA domain-containing protein</fullName>
    </recommendedName>
</protein>
<evidence type="ECO:0000313" key="3">
    <source>
        <dbReference type="EnsemblPlants" id="AUR62043191-RA:cds"/>
    </source>
</evidence>
<evidence type="ECO:0000313" key="4">
    <source>
        <dbReference type="Proteomes" id="UP000596660"/>
    </source>
</evidence>
<dbReference type="Pfam" id="PF09133">
    <property type="entry name" value="SANTA"/>
    <property type="match status" value="1"/>
</dbReference>
<dbReference type="InterPro" id="IPR015216">
    <property type="entry name" value="SANTA"/>
</dbReference>
<dbReference type="PANTHER" id="PTHR35311">
    <property type="entry name" value="KINETOCHORE-ASSOCIATED PROTEIN KNL-2 HOMOLOG"/>
    <property type="match status" value="1"/>
</dbReference>
<keyword evidence="4" id="KW-1185">Reference proteome</keyword>
<feature type="compositionally biased region" description="Polar residues" evidence="1">
    <location>
        <begin position="229"/>
        <end position="244"/>
    </location>
</feature>
<dbReference type="Gramene" id="AUR62043191-RA">
    <property type="protein sequence ID" value="AUR62043191-RA:cds"/>
    <property type="gene ID" value="AUR62043191"/>
</dbReference>
<dbReference type="AlphaFoldDB" id="A0A803NAZ2"/>
<dbReference type="InterPro" id="IPR053090">
    <property type="entry name" value="Centromere_KNL-2_homolog"/>
</dbReference>
<proteinExistence type="predicted"/>
<organism evidence="3 4">
    <name type="scientific">Chenopodium quinoa</name>
    <name type="common">Quinoa</name>
    <dbReference type="NCBI Taxonomy" id="63459"/>
    <lineage>
        <taxon>Eukaryota</taxon>
        <taxon>Viridiplantae</taxon>
        <taxon>Streptophyta</taxon>
        <taxon>Embryophyta</taxon>
        <taxon>Tracheophyta</taxon>
        <taxon>Spermatophyta</taxon>
        <taxon>Magnoliopsida</taxon>
        <taxon>eudicotyledons</taxon>
        <taxon>Gunneridae</taxon>
        <taxon>Pentapetalae</taxon>
        <taxon>Caryophyllales</taxon>
        <taxon>Chenopodiaceae</taxon>
        <taxon>Chenopodioideae</taxon>
        <taxon>Atripliceae</taxon>
        <taxon>Chenopodium</taxon>
    </lineage>
</organism>
<feature type="domain" description="SANTA" evidence="2">
    <location>
        <begin position="86"/>
        <end position="156"/>
    </location>
</feature>
<dbReference type="PANTHER" id="PTHR35311:SF1">
    <property type="entry name" value="PROTEIN EMBRYO DEFECTIVE 1674"/>
    <property type="match status" value="1"/>
</dbReference>
<evidence type="ECO:0000256" key="1">
    <source>
        <dbReference type="SAM" id="MobiDB-lite"/>
    </source>
</evidence>
<reference evidence="3" key="2">
    <citation type="submission" date="2021-03" db="UniProtKB">
        <authorList>
            <consortium name="EnsemblPlants"/>
        </authorList>
    </citation>
    <scope>IDENTIFICATION</scope>
</reference>
<name>A0A803NAZ2_CHEQI</name>
<sequence length="295" mass="32782">MEVPFSPIFHKVAGEVVGKPKRTFTRPTEICLEEWWLSKLDDGKGLAVSGLEFSSVVLNGSLVCGLICNMTCDTPQRKFHSAPAKRRASREFHSSKIVKRHGCTTLETSDGFIVSLCGFINKSRTQQNGFSSETNLASEQVCRDFNFGFPYNWEDYAASVDKDLSQINPKNVTECVLPAALESYNGAQLHDMVLSLSDAERGKFNKKVYDNLIGLLAPHSMDVIEVKPSKSTTQAGADVLNSESQRTEASNKRVTRSQTSSKQESHIKRKEASSKRVTRSQTSSKQESHIKRSPE</sequence>
<dbReference type="Proteomes" id="UP000596660">
    <property type="component" value="Unplaced"/>
</dbReference>
<feature type="region of interest" description="Disordered" evidence="1">
    <location>
        <begin position="229"/>
        <end position="295"/>
    </location>
</feature>
<reference evidence="3" key="1">
    <citation type="journal article" date="2017" name="Nature">
        <title>The genome of Chenopodium quinoa.</title>
        <authorList>
            <person name="Jarvis D.E."/>
            <person name="Ho Y.S."/>
            <person name="Lightfoot D.J."/>
            <person name="Schmoeckel S.M."/>
            <person name="Li B."/>
            <person name="Borm T.J.A."/>
            <person name="Ohyanagi H."/>
            <person name="Mineta K."/>
            <person name="Michell C.T."/>
            <person name="Saber N."/>
            <person name="Kharbatia N.M."/>
            <person name="Rupper R.R."/>
            <person name="Sharp A.R."/>
            <person name="Dally N."/>
            <person name="Boughton B.A."/>
            <person name="Woo Y.H."/>
            <person name="Gao G."/>
            <person name="Schijlen E.G.W.M."/>
            <person name="Guo X."/>
            <person name="Momin A.A."/>
            <person name="Negrao S."/>
            <person name="Al-Babili S."/>
            <person name="Gehring C."/>
            <person name="Roessner U."/>
            <person name="Jung C."/>
            <person name="Murphy K."/>
            <person name="Arold S.T."/>
            <person name="Gojobori T."/>
            <person name="van der Linden C.G."/>
            <person name="van Loo E.N."/>
            <person name="Jellen E.N."/>
            <person name="Maughan P.J."/>
            <person name="Tester M."/>
        </authorList>
    </citation>
    <scope>NUCLEOTIDE SEQUENCE [LARGE SCALE GENOMIC DNA]</scope>
    <source>
        <strain evidence="3">cv. PI 614886</strain>
    </source>
</reference>
<feature type="compositionally biased region" description="Basic and acidic residues" evidence="1">
    <location>
        <begin position="263"/>
        <end position="274"/>
    </location>
</feature>
<evidence type="ECO:0000259" key="2">
    <source>
        <dbReference type="Pfam" id="PF09133"/>
    </source>
</evidence>
<accession>A0A803NAZ2</accession>